<keyword evidence="2" id="KW-1133">Transmembrane helix</keyword>
<feature type="compositionally biased region" description="Gly residues" evidence="1">
    <location>
        <begin position="759"/>
        <end position="781"/>
    </location>
</feature>
<feature type="transmembrane region" description="Helical" evidence="2">
    <location>
        <begin position="849"/>
        <end position="868"/>
    </location>
</feature>
<feature type="region of interest" description="Disordered" evidence="1">
    <location>
        <begin position="447"/>
        <end position="476"/>
    </location>
</feature>
<feature type="compositionally biased region" description="Low complexity" evidence="1">
    <location>
        <begin position="814"/>
        <end position="833"/>
    </location>
</feature>
<feature type="compositionally biased region" description="Low complexity" evidence="1">
    <location>
        <begin position="714"/>
        <end position="730"/>
    </location>
</feature>
<feature type="transmembrane region" description="Helical" evidence="2">
    <location>
        <begin position="252"/>
        <end position="275"/>
    </location>
</feature>
<organism evidence="4 5">
    <name type="scientific">Colletotrichum plurivorum</name>
    <dbReference type="NCBI Taxonomy" id="2175906"/>
    <lineage>
        <taxon>Eukaryota</taxon>
        <taxon>Fungi</taxon>
        <taxon>Dikarya</taxon>
        <taxon>Ascomycota</taxon>
        <taxon>Pezizomycotina</taxon>
        <taxon>Sordariomycetes</taxon>
        <taxon>Hypocreomycetidae</taxon>
        <taxon>Glomerellales</taxon>
        <taxon>Glomerellaceae</taxon>
        <taxon>Colletotrichum</taxon>
        <taxon>Colletotrichum orchidearum species complex</taxon>
    </lineage>
</organism>
<feature type="compositionally biased region" description="Gly residues" evidence="1">
    <location>
        <begin position="731"/>
        <end position="744"/>
    </location>
</feature>
<evidence type="ECO:0000313" key="4">
    <source>
        <dbReference type="EMBL" id="KAF6829137.1"/>
    </source>
</evidence>
<evidence type="ECO:0000256" key="2">
    <source>
        <dbReference type="SAM" id="Phobius"/>
    </source>
</evidence>
<dbReference type="Proteomes" id="UP000654918">
    <property type="component" value="Unassembled WGS sequence"/>
</dbReference>
<gene>
    <name evidence="4" type="ORF">CPLU01_08150</name>
</gene>
<feature type="compositionally biased region" description="Low complexity" evidence="1">
    <location>
        <begin position="668"/>
        <end position="695"/>
    </location>
</feature>
<feature type="compositionally biased region" description="Low complexity" evidence="1">
    <location>
        <begin position="609"/>
        <end position="633"/>
    </location>
</feature>
<keyword evidence="5" id="KW-1185">Reference proteome</keyword>
<feature type="transmembrane region" description="Helical" evidence="2">
    <location>
        <begin position="198"/>
        <end position="217"/>
    </location>
</feature>
<proteinExistence type="predicted"/>
<dbReference type="AlphaFoldDB" id="A0A8H6KCI8"/>
<keyword evidence="2" id="KW-0812">Transmembrane</keyword>
<reference evidence="4" key="1">
    <citation type="journal article" date="2020" name="Phytopathology">
        <title>Genome Sequence Resources of Colletotrichum truncatum, C. plurivorum, C. musicola, and C. sojae: Four Species Pathogenic to Soybean (Glycine max).</title>
        <authorList>
            <person name="Rogerio F."/>
            <person name="Boufleur T.R."/>
            <person name="Ciampi-Guillardi M."/>
            <person name="Sukno S.A."/>
            <person name="Thon M.R."/>
            <person name="Massola Junior N.S."/>
            <person name="Baroncelli R."/>
        </authorList>
    </citation>
    <scope>NUCLEOTIDE SEQUENCE</scope>
    <source>
        <strain evidence="4">LFN00145</strain>
    </source>
</reference>
<evidence type="ECO:0000256" key="3">
    <source>
        <dbReference type="SAM" id="SignalP"/>
    </source>
</evidence>
<dbReference type="EMBL" id="WIGO01000112">
    <property type="protein sequence ID" value="KAF6829137.1"/>
    <property type="molecule type" value="Genomic_DNA"/>
</dbReference>
<evidence type="ECO:0000313" key="5">
    <source>
        <dbReference type="Proteomes" id="UP000654918"/>
    </source>
</evidence>
<evidence type="ECO:0008006" key="6">
    <source>
        <dbReference type="Google" id="ProtNLM"/>
    </source>
</evidence>
<feature type="chain" id="PRO_5034739835" description="WSC domain-containing protein" evidence="3">
    <location>
        <begin position="19"/>
        <end position="869"/>
    </location>
</feature>
<keyword evidence="3" id="KW-0732">Signal</keyword>
<feature type="compositionally biased region" description="Low complexity" evidence="1">
    <location>
        <begin position="745"/>
        <end position="758"/>
    </location>
</feature>
<evidence type="ECO:0000256" key="1">
    <source>
        <dbReference type="SAM" id="MobiDB-lite"/>
    </source>
</evidence>
<feature type="signal peptide" evidence="3">
    <location>
        <begin position="1"/>
        <end position="18"/>
    </location>
</feature>
<name>A0A8H6KCI8_9PEZI</name>
<accession>A0A8H6KCI8</accession>
<keyword evidence="2" id="KW-0472">Membrane</keyword>
<feature type="compositionally biased region" description="Low complexity" evidence="1">
    <location>
        <begin position="797"/>
        <end position="806"/>
    </location>
</feature>
<sequence length="869" mass="87416">MMHSSAWVFMTLVSSSLAGVSVTPFSTSSLLEENACGITLGNSAFADSGFPFPESSAFCDYNGQGQVGRFSGGPVGLTSGAIITTGEAASAQPGGSTVGYIWGNYGGNPALASCTGDPSSVEYSVLRITGLAPDTANINTMRVSFIFATNENALTGNMDSMGLIISGGLVPGTVFTARAAPPTVSGMNLGSEPPEDHYNIIIVVVFFFSLLLVHGSFHHLFPQFDRDIVDSLYDHYQHLVVRYVISLRWKHLNVCAWVLLNHLFVASLVASVLYVQPRPVRLRLFFRHRFKFPGVLAKHTIHKHRDNLRNRDPCVIGLVNNDDAAIRRFAGVFNDTCYGSESTEATAFVETESCDILCPGDNTLICGGFIDAGGSRLRKRQVSANILLTLFEIIIDGPGSTVTVEVPVPGPTVVATPPVSVFTSVLTSNGVPTTVVGTVTLSVPGIGPTDGAGSGAGPDAGSNGGPGSIPGVTGVSGVPGVGPVPGIPGGTVVVTSSIVTTVFYSTVDPAKPTGLITTEYCATMWYEDCGCEDQVYPTVGWTKTVAKCNRCGHNGEDYITLTVPEPEETGYVHSYGKKKPGNGSERPGSNNNDDDEDDEDSTLEEEGSRSGSSGDGSSASGSSEDDGSSASGSSDDDGSNAESTNSPAGPGQSSEKPSGTGSSGGSNGNPAEGPAPGSPEEAAAKSAAPEATANPYVNGENSGNAGPDGSNPDTTGVAPPAPGASGASSSGSGGSDTGSSGSGTSGQEPSTSGSPDGENGAGSGSGGSGTTETSGPGGSGNGTPESPGPGASPDGRPAGSGTTETSGSGGSGNGAPESPGSGASPDGGPVGSAVPSTVAVAGSQRHSNIMVVSTLLLSFTAAAVHFVFF</sequence>
<feature type="compositionally biased region" description="Gly residues" evidence="1">
    <location>
        <begin position="448"/>
        <end position="468"/>
    </location>
</feature>
<protein>
    <recommendedName>
        <fullName evidence="6">WSC domain-containing protein</fullName>
    </recommendedName>
</protein>
<feature type="region of interest" description="Disordered" evidence="1">
    <location>
        <begin position="570"/>
        <end position="836"/>
    </location>
</feature>
<comment type="caution">
    <text evidence="4">The sequence shown here is derived from an EMBL/GenBank/DDBJ whole genome shotgun (WGS) entry which is preliminary data.</text>
</comment>
<feature type="compositionally biased region" description="Acidic residues" evidence="1">
    <location>
        <begin position="592"/>
        <end position="605"/>
    </location>
</feature>